<sequence length="90" mass="9193">MSGEWRGIVDASRCDNRSLATLSSGRLLNASMHSHRSYMSIVAEEHHGAAAAAATAAAAAAAADTQLPTVLAQSTPMRANSACLNAIGLD</sequence>
<dbReference type="Proteomes" id="UP000274429">
    <property type="component" value="Unassembled WGS sequence"/>
</dbReference>
<dbReference type="AlphaFoldDB" id="A0A0R3WSI4"/>
<reference evidence="3" key="1">
    <citation type="submission" date="2017-02" db="UniProtKB">
        <authorList>
            <consortium name="WormBaseParasite"/>
        </authorList>
    </citation>
    <scope>IDENTIFICATION</scope>
</reference>
<evidence type="ECO:0000313" key="1">
    <source>
        <dbReference type="EMBL" id="VDM23196.1"/>
    </source>
</evidence>
<accession>A0A0R3WSI4</accession>
<evidence type="ECO:0000313" key="3">
    <source>
        <dbReference type="WBParaSite" id="TTAC_0000372401-mRNA-1"/>
    </source>
</evidence>
<reference evidence="1 2" key="2">
    <citation type="submission" date="2018-11" db="EMBL/GenBank/DDBJ databases">
        <authorList>
            <consortium name="Pathogen Informatics"/>
        </authorList>
    </citation>
    <scope>NUCLEOTIDE SEQUENCE [LARGE SCALE GENOMIC DNA]</scope>
</reference>
<dbReference type="WBParaSite" id="TTAC_0000372401-mRNA-1">
    <property type="protein sequence ID" value="TTAC_0000372401-mRNA-1"/>
    <property type="gene ID" value="TTAC_0000372401"/>
</dbReference>
<dbReference type="EMBL" id="UYWX01002903">
    <property type="protein sequence ID" value="VDM23196.1"/>
    <property type="molecule type" value="Genomic_DNA"/>
</dbReference>
<name>A0A0R3WSI4_HYDTA</name>
<gene>
    <name evidence="1" type="ORF">TTAC_LOCUS3709</name>
</gene>
<organism evidence="3">
    <name type="scientific">Hydatigena taeniaeformis</name>
    <name type="common">Feline tapeworm</name>
    <name type="synonym">Taenia taeniaeformis</name>
    <dbReference type="NCBI Taxonomy" id="6205"/>
    <lineage>
        <taxon>Eukaryota</taxon>
        <taxon>Metazoa</taxon>
        <taxon>Spiralia</taxon>
        <taxon>Lophotrochozoa</taxon>
        <taxon>Platyhelminthes</taxon>
        <taxon>Cestoda</taxon>
        <taxon>Eucestoda</taxon>
        <taxon>Cyclophyllidea</taxon>
        <taxon>Taeniidae</taxon>
        <taxon>Hydatigera</taxon>
    </lineage>
</organism>
<protein>
    <submittedName>
        <fullName evidence="1 3">Uncharacterized protein</fullName>
    </submittedName>
</protein>
<evidence type="ECO:0000313" key="2">
    <source>
        <dbReference type="Proteomes" id="UP000274429"/>
    </source>
</evidence>
<proteinExistence type="predicted"/>
<keyword evidence="2" id="KW-1185">Reference proteome</keyword>